<dbReference type="Gene3D" id="3.40.50.80">
    <property type="entry name" value="Nucleotide-binding domain of ferredoxin-NADP reductase (FNR) module"/>
    <property type="match status" value="1"/>
</dbReference>
<dbReference type="STRING" id="305900.GV64_06810"/>
<evidence type="ECO:0000259" key="2">
    <source>
        <dbReference type="PROSITE" id="PS51384"/>
    </source>
</evidence>
<dbReference type="PROSITE" id="PS51384">
    <property type="entry name" value="FAD_FR"/>
    <property type="match status" value="1"/>
</dbReference>
<dbReference type="Pfam" id="PF00175">
    <property type="entry name" value="NAD_binding_1"/>
    <property type="match status" value="1"/>
</dbReference>
<dbReference type="SUPFAM" id="SSF52343">
    <property type="entry name" value="Ferredoxin reductase-like, C-terminal NADP-linked domain"/>
    <property type="match status" value="1"/>
</dbReference>
<feature type="domain" description="FAD-binding FR-type" evidence="2">
    <location>
        <begin position="3"/>
        <end position="110"/>
    </location>
</feature>
<dbReference type="InterPro" id="IPR017927">
    <property type="entry name" value="FAD-bd_FR_type"/>
</dbReference>
<sequence length="245" mass="27264">MPGSLVSATLSKTEQLSTNTLQLSFELDRESRESFNFIAGQFVQLHIEIDGTLYKRSYSIANAPEDFRTTGRLEVALSFVNGGVASEFFQKTKPGIKIDIAGPFGALTLPETFPGQLILAGTGTGIAPYRSMIPQLKTLTDKGVPITVLMGFRHRQESIYTEDFAPHSNIKYRTCLSREPSLHPKQNEYAGHVQGQFDTLNLNPEKDIVYLCGNPGMIDDCVALLRDMGFPPRQIKREKYVYSGH</sequence>
<comment type="caution">
    <text evidence="3">The sequence shown here is derived from an EMBL/GenBank/DDBJ whole genome shotgun (WGS) entry which is preliminary data.</text>
</comment>
<dbReference type="PANTHER" id="PTHR47354">
    <property type="entry name" value="NADH OXIDOREDUCTASE HCR"/>
    <property type="match status" value="1"/>
</dbReference>
<keyword evidence="4" id="KW-1185">Reference proteome</keyword>
<dbReference type="InterPro" id="IPR050415">
    <property type="entry name" value="MRET"/>
</dbReference>
<dbReference type="InterPro" id="IPR001709">
    <property type="entry name" value="Flavoprot_Pyr_Nucl_cyt_Rdtase"/>
</dbReference>
<evidence type="ECO:0000256" key="1">
    <source>
        <dbReference type="ARBA" id="ARBA00034078"/>
    </source>
</evidence>
<dbReference type="AlphaFoldDB" id="A0A081K8K6"/>
<name>A0A081K8K6_9GAMM</name>
<organism evidence="3 4">
    <name type="scientific">Endozoicomonas elysicola</name>
    <dbReference type="NCBI Taxonomy" id="305900"/>
    <lineage>
        <taxon>Bacteria</taxon>
        <taxon>Pseudomonadati</taxon>
        <taxon>Pseudomonadota</taxon>
        <taxon>Gammaproteobacteria</taxon>
        <taxon>Oceanospirillales</taxon>
        <taxon>Endozoicomonadaceae</taxon>
        <taxon>Endozoicomonas</taxon>
    </lineage>
</organism>
<evidence type="ECO:0000313" key="4">
    <source>
        <dbReference type="Proteomes" id="UP000027997"/>
    </source>
</evidence>
<dbReference type="InterPro" id="IPR039261">
    <property type="entry name" value="FNR_nucleotide-bd"/>
</dbReference>
<dbReference type="eggNOG" id="COG0543">
    <property type="taxonomic scope" value="Bacteria"/>
</dbReference>
<dbReference type="PRINTS" id="PR00410">
    <property type="entry name" value="PHEHYDRXLASE"/>
</dbReference>
<dbReference type="EMBL" id="JOJP01000001">
    <property type="protein sequence ID" value="KEI70482.1"/>
    <property type="molecule type" value="Genomic_DNA"/>
</dbReference>
<accession>A0A081K8K6</accession>
<comment type="cofactor">
    <cofactor evidence="1">
        <name>[2Fe-2S] cluster</name>
        <dbReference type="ChEBI" id="CHEBI:190135"/>
    </cofactor>
</comment>
<dbReference type="Pfam" id="PF00970">
    <property type="entry name" value="FAD_binding_6"/>
    <property type="match status" value="1"/>
</dbReference>
<dbReference type="Gene3D" id="2.40.30.10">
    <property type="entry name" value="Translation factors"/>
    <property type="match status" value="1"/>
</dbReference>
<dbReference type="RefSeq" id="WP_020580939.1">
    <property type="nucleotide sequence ID" value="NZ_JOJP01000001.1"/>
</dbReference>
<dbReference type="GO" id="GO:0016491">
    <property type="term" value="F:oxidoreductase activity"/>
    <property type="evidence" value="ECO:0007669"/>
    <property type="project" value="InterPro"/>
</dbReference>
<proteinExistence type="predicted"/>
<dbReference type="Proteomes" id="UP000027997">
    <property type="component" value="Unassembled WGS sequence"/>
</dbReference>
<dbReference type="PANTHER" id="PTHR47354:SF5">
    <property type="entry name" value="PROTEIN RFBI"/>
    <property type="match status" value="1"/>
</dbReference>
<dbReference type="InterPro" id="IPR008333">
    <property type="entry name" value="Cbr1-like_FAD-bd_dom"/>
</dbReference>
<dbReference type="InterPro" id="IPR001433">
    <property type="entry name" value="OxRdtase_FAD/NAD-bd"/>
</dbReference>
<gene>
    <name evidence="3" type="ORF">GV64_06810</name>
</gene>
<dbReference type="PRINTS" id="PR00371">
    <property type="entry name" value="FPNCR"/>
</dbReference>
<reference evidence="3 4" key="1">
    <citation type="submission" date="2014-06" db="EMBL/GenBank/DDBJ databases">
        <title>Whole Genome Sequences of Three Symbiotic Endozoicomonas Bacteria.</title>
        <authorList>
            <person name="Neave M.J."/>
            <person name="Apprill A."/>
            <person name="Voolstra C.R."/>
        </authorList>
    </citation>
    <scope>NUCLEOTIDE SEQUENCE [LARGE SCALE GENOMIC DNA]</scope>
    <source>
        <strain evidence="3 4">DSM 22380</strain>
    </source>
</reference>
<protein>
    <recommendedName>
        <fullName evidence="2">FAD-binding FR-type domain-containing protein</fullName>
    </recommendedName>
</protein>
<dbReference type="SUPFAM" id="SSF63380">
    <property type="entry name" value="Riboflavin synthase domain-like"/>
    <property type="match status" value="1"/>
</dbReference>
<evidence type="ECO:0000313" key="3">
    <source>
        <dbReference type="EMBL" id="KEI70482.1"/>
    </source>
</evidence>
<dbReference type="InterPro" id="IPR017938">
    <property type="entry name" value="Riboflavin_synthase-like_b-brl"/>
</dbReference>